<gene>
    <name evidence="2" type="ORF">PVAP13_9NG120900</name>
</gene>
<dbReference type="AlphaFoldDB" id="A0A8T0MEK7"/>
<dbReference type="PANTHER" id="PTHR28630:SF26">
    <property type="entry name" value="OS03G0729300 PROTEIN"/>
    <property type="match status" value="1"/>
</dbReference>
<feature type="region of interest" description="Disordered" evidence="1">
    <location>
        <begin position="1"/>
        <end position="20"/>
    </location>
</feature>
<protein>
    <submittedName>
        <fullName evidence="2">Uncharacterized protein</fullName>
    </submittedName>
</protein>
<reference evidence="2" key="1">
    <citation type="submission" date="2020-05" db="EMBL/GenBank/DDBJ databases">
        <title>WGS assembly of Panicum virgatum.</title>
        <authorList>
            <person name="Lovell J.T."/>
            <person name="Jenkins J."/>
            <person name="Shu S."/>
            <person name="Juenger T.E."/>
            <person name="Schmutz J."/>
        </authorList>
    </citation>
    <scope>NUCLEOTIDE SEQUENCE</scope>
    <source>
        <strain evidence="2">AP13</strain>
    </source>
</reference>
<sequence length="317" mass="33414">MATAISLRGAPPAAPRARNSGRLVRVSPPQASLPRGGARVGRRSLSVSAAAADSSSLPPVTGAPAWDALGGVSVLAAGTGDAVPLTDLWDPTEGSPLPANYSVELEPITGGSAFVSYAEAFTRAGGGRGGAAEAFRVLLLVRRDRARCILTVSCSFVARDCSILGAVSNCRSWELASVLKDSMAKFDSAGARLIAIGVGTPDKARILADRLPFPVDFLYADPDRKAYNVLGLYHGLGRTLFSPSSANIYSRLDYIKKATKNYTLEGTPNDLTGVLQQGGMFVFRGKELLYAWRDEGTGDHAPLDDVLSACRNVLFLK</sequence>
<organism evidence="2 3">
    <name type="scientific">Panicum virgatum</name>
    <name type="common">Blackwell switchgrass</name>
    <dbReference type="NCBI Taxonomy" id="38727"/>
    <lineage>
        <taxon>Eukaryota</taxon>
        <taxon>Viridiplantae</taxon>
        <taxon>Streptophyta</taxon>
        <taxon>Embryophyta</taxon>
        <taxon>Tracheophyta</taxon>
        <taxon>Spermatophyta</taxon>
        <taxon>Magnoliopsida</taxon>
        <taxon>Liliopsida</taxon>
        <taxon>Poales</taxon>
        <taxon>Poaceae</taxon>
        <taxon>PACMAD clade</taxon>
        <taxon>Panicoideae</taxon>
        <taxon>Panicodae</taxon>
        <taxon>Paniceae</taxon>
        <taxon>Panicinae</taxon>
        <taxon>Panicum</taxon>
        <taxon>Panicum sect. Hiantes</taxon>
    </lineage>
</organism>
<dbReference type="FunFam" id="3.40.30.10:FF:000166">
    <property type="entry name" value="Thioredoxin-like protein AAED1, chloroplastic"/>
    <property type="match status" value="1"/>
</dbReference>
<dbReference type="EMBL" id="CM029054">
    <property type="protein sequence ID" value="KAG2535527.1"/>
    <property type="molecule type" value="Genomic_DNA"/>
</dbReference>
<proteinExistence type="predicted"/>
<keyword evidence="3" id="KW-1185">Reference proteome</keyword>
<accession>A0A8T0MEK7</accession>
<evidence type="ECO:0000313" key="2">
    <source>
        <dbReference type="EMBL" id="KAG2535527.1"/>
    </source>
</evidence>
<dbReference type="InterPro" id="IPR032801">
    <property type="entry name" value="PXL2A/B/C"/>
</dbReference>
<dbReference type="Proteomes" id="UP000823388">
    <property type="component" value="Chromosome 9N"/>
</dbReference>
<feature type="compositionally biased region" description="Low complexity" evidence="1">
    <location>
        <begin position="8"/>
        <end position="18"/>
    </location>
</feature>
<evidence type="ECO:0000313" key="3">
    <source>
        <dbReference type="Proteomes" id="UP000823388"/>
    </source>
</evidence>
<evidence type="ECO:0000256" key="1">
    <source>
        <dbReference type="SAM" id="MobiDB-lite"/>
    </source>
</evidence>
<dbReference type="PANTHER" id="PTHR28630">
    <property type="match status" value="1"/>
</dbReference>
<dbReference type="Pfam" id="PF13911">
    <property type="entry name" value="AhpC-TSA_2"/>
    <property type="match status" value="1"/>
</dbReference>
<comment type="caution">
    <text evidence="2">The sequence shown here is derived from an EMBL/GenBank/DDBJ whole genome shotgun (WGS) entry which is preliminary data.</text>
</comment>
<name>A0A8T0MEK7_PANVG</name>
<dbReference type="GO" id="GO:0009507">
    <property type="term" value="C:chloroplast"/>
    <property type="evidence" value="ECO:0007669"/>
    <property type="project" value="TreeGrafter"/>
</dbReference>